<evidence type="ECO:0000256" key="1">
    <source>
        <dbReference type="ARBA" id="ARBA00004651"/>
    </source>
</evidence>
<keyword evidence="7 8" id="KW-0472">Membrane</keyword>
<proteinExistence type="inferred from homology"/>
<dbReference type="InterPro" id="IPR045863">
    <property type="entry name" value="CorA_TM1_TM2"/>
</dbReference>
<dbReference type="GO" id="GO:0000287">
    <property type="term" value="F:magnesium ion binding"/>
    <property type="evidence" value="ECO:0007669"/>
    <property type="project" value="TreeGrafter"/>
</dbReference>
<dbReference type="CDD" id="cd12828">
    <property type="entry name" value="TmCorA-like_1"/>
    <property type="match status" value="1"/>
</dbReference>
<evidence type="ECO:0000256" key="4">
    <source>
        <dbReference type="ARBA" id="ARBA00022475"/>
    </source>
</evidence>
<dbReference type="EMBL" id="FOCT01000002">
    <property type="protein sequence ID" value="SEN04362.1"/>
    <property type="molecule type" value="Genomic_DNA"/>
</dbReference>
<dbReference type="GO" id="GO:0015087">
    <property type="term" value="F:cobalt ion transmembrane transporter activity"/>
    <property type="evidence" value="ECO:0007669"/>
    <property type="project" value="UniProtKB-UniRule"/>
</dbReference>
<evidence type="ECO:0000256" key="8">
    <source>
        <dbReference type="RuleBase" id="RU362010"/>
    </source>
</evidence>
<evidence type="ECO:0000256" key="2">
    <source>
        <dbReference type="ARBA" id="ARBA00009765"/>
    </source>
</evidence>
<sequence>MASHSKKRSTKAGLPPGTLVHIGVKKGVAPVITLLDYGLEGVRESEVAPAELAEKIKHASGVKWVNLQGLGDIRMIEQIGACFDLHPLVLEDIFNTEQRSKVEDYGNYLYVVLKTFGYETRGAEERIYSEQISLVLGKDFVLSFLEANDVQFKSVRDRLRSGKGQSAKLGADFLMYSLIDAVVDTYFSILERLDEKTEVLETELVAHPQPRTLQSIQRLKREGVFLRRALWPLREVISSLQRGDSPLFSRNTLLYLRDVYDHTIHIIESIESLRDVTAGMLDIYLSSVSFRISTVMKVLTVITTIFMPLTLITGIYGMNFIYMPGLEWHMGFFVVLATMAIISVAMLLLFRWKKWL</sequence>
<keyword evidence="4 8" id="KW-1003">Cell membrane</keyword>
<dbReference type="RefSeq" id="WP_074744264.1">
    <property type="nucleotide sequence ID" value="NZ_FOCT01000002.1"/>
</dbReference>
<keyword evidence="3 8" id="KW-0813">Transport</keyword>
<dbReference type="PANTHER" id="PTHR46494:SF1">
    <property type="entry name" value="CORA FAMILY METAL ION TRANSPORTER (EUROFUNG)"/>
    <property type="match status" value="1"/>
</dbReference>
<dbReference type="AlphaFoldDB" id="A0A1H8DAR2"/>
<comment type="subcellular location">
    <subcellularLocation>
        <location evidence="1">Cell membrane</location>
        <topology evidence="1">Multi-pass membrane protein</topology>
    </subcellularLocation>
    <subcellularLocation>
        <location evidence="8">Membrane</location>
        <topology evidence="8">Multi-pass membrane protein</topology>
    </subcellularLocation>
</comment>
<dbReference type="Gene3D" id="1.20.58.340">
    <property type="entry name" value="Magnesium transport protein CorA, transmembrane region"/>
    <property type="match status" value="2"/>
</dbReference>
<dbReference type="GO" id="GO:0015095">
    <property type="term" value="F:magnesium ion transmembrane transporter activity"/>
    <property type="evidence" value="ECO:0007669"/>
    <property type="project" value="UniProtKB-UniRule"/>
</dbReference>
<dbReference type="FunFam" id="1.20.58.340:FF:000012">
    <property type="entry name" value="Magnesium transport protein CorA"/>
    <property type="match status" value="1"/>
</dbReference>
<keyword evidence="8" id="KW-0406">Ion transport</keyword>
<protein>
    <recommendedName>
        <fullName evidence="8">Magnesium transport protein CorA</fullName>
    </recommendedName>
</protein>
<dbReference type="GO" id="GO:0005886">
    <property type="term" value="C:plasma membrane"/>
    <property type="evidence" value="ECO:0007669"/>
    <property type="project" value="UniProtKB-SubCell"/>
</dbReference>
<evidence type="ECO:0000256" key="3">
    <source>
        <dbReference type="ARBA" id="ARBA00022448"/>
    </source>
</evidence>
<evidence type="ECO:0000313" key="10">
    <source>
        <dbReference type="Proteomes" id="UP000183898"/>
    </source>
</evidence>
<accession>A0A1H8DAR2</accession>
<dbReference type="NCBIfam" id="TIGR00383">
    <property type="entry name" value="corA"/>
    <property type="match status" value="1"/>
</dbReference>
<feature type="transmembrane region" description="Helical" evidence="8">
    <location>
        <begin position="328"/>
        <end position="350"/>
    </location>
</feature>
<dbReference type="InterPro" id="IPR002523">
    <property type="entry name" value="MgTranspt_CorA/ZnTranspt_ZntB"/>
</dbReference>
<dbReference type="Pfam" id="PF01544">
    <property type="entry name" value="CorA"/>
    <property type="match status" value="1"/>
</dbReference>
<keyword evidence="5 8" id="KW-0812">Transmembrane</keyword>
<name>A0A1H8DAR2_9PROT</name>
<organism evidence="9 10">
    <name type="scientific">Nitrosospira multiformis</name>
    <dbReference type="NCBI Taxonomy" id="1231"/>
    <lineage>
        <taxon>Bacteria</taxon>
        <taxon>Pseudomonadati</taxon>
        <taxon>Pseudomonadota</taxon>
        <taxon>Betaproteobacteria</taxon>
        <taxon>Nitrosomonadales</taxon>
        <taxon>Nitrosomonadaceae</taxon>
        <taxon>Nitrosospira</taxon>
    </lineage>
</organism>
<evidence type="ECO:0000256" key="5">
    <source>
        <dbReference type="ARBA" id="ARBA00022692"/>
    </source>
</evidence>
<feature type="transmembrane region" description="Helical" evidence="8">
    <location>
        <begin position="298"/>
        <end position="322"/>
    </location>
</feature>
<dbReference type="SUPFAM" id="SSF143865">
    <property type="entry name" value="CorA soluble domain-like"/>
    <property type="match status" value="1"/>
</dbReference>
<comment type="function">
    <text evidence="8">Mediates influx of magnesium ions.</text>
</comment>
<dbReference type="InterPro" id="IPR004488">
    <property type="entry name" value="Mg/Co-transport_prot_CorA"/>
</dbReference>
<comment type="similarity">
    <text evidence="2 8">Belongs to the CorA metal ion transporter (MIT) (TC 1.A.35) family.</text>
</comment>
<gene>
    <name evidence="8" type="primary">corA</name>
    <name evidence="9" type="ORF">SAMN05216404_102216</name>
</gene>
<dbReference type="Proteomes" id="UP000183898">
    <property type="component" value="Unassembled WGS sequence"/>
</dbReference>
<dbReference type="PANTHER" id="PTHR46494">
    <property type="entry name" value="CORA FAMILY METAL ION TRANSPORTER (EUROFUNG)"/>
    <property type="match status" value="1"/>
</dbReference>
<evidence type="ECO:0000313" key="9">
    <source>
        <dbReference type="EMBL" id="SEN04362.1"/>
    </source>
</evidence>
<dbReference type="SUPFAM" id="SSF144083">
    <property type="entry name" value="Magnesium transport protein CorA, transmembrane region"/>
    <property type="match status" value="1"/>
</dbReference>
<dbReference type="Gene3D" id="3.30.460.20">
    <property type="entry name" value="CorA soluble domain-like"/>
    <property type="match status" value="1"/>
</dbReference>
<keyword evidence="8" id="KW-0460">Magnesium</keyword>
<evidence type="ECO:0000256" key="7">
    <source>
        <dbReference type="ARBA" id="ARBA00023136"/>
    </source>
</evidence>
<reference evidence="9 10" key="1">
    <citation type="submission" date="2016-10" db="EMBL/GenBank/DDBJ databases">
        <authorList>
            <person name="de Groot N.N."/>
        </authorList>
    </citation>
    <scope>NUCLEOTIDE SEQUENCE [LARGE SCALE GENOMIC DNA]</scope>
    <source>
        <strain evidence="9 10">Nl18</strain>
    </source>
</reference>
<dbReference type="GO" id="GO:0050897">
    <property type="term" value="F:cobalt ion binding"/>
    <property type="evidence" value="ECO:0007669"/>
    <property type="project" value="TreeGrafter"/>
</dbReference>
<dbReference type="InterPro" id="IPR045861">
    <property type="entry name" value="CorA_cytoplasmic_dom"/>
</dbReference>
<keyword evidence="6 8" id="KW-1133">Transmembrane helix</keyword>
<evidence type="ECO:0000256" key="6">
    <source>
        <dbReference type="ARBA" id="ARBA00022989"/>
    </source>
</evidence>